<evidence type="ECO:0000259" key="4">
    <source>
        <dbReference type="SMART" id="SM00645"/>
    </source>
</evidence>
<keyword evidence="3" id="KW-0732">Signal</keyword>
<evidence type="ECO:0000256" key="2">
    <source>
        <dbReference type="ARBA" id="ARBA00023157"/>
    </source>
</evidence>
<keyword evidence="2" id="KW-1015">Disulfide bond</keyword>
<dbReference type="Gene3D" id="3.90.70.10">
    <property type="entry name" value="Cysteine proteinases"/>
    <property type="match status" value="1"/>
</dbReference>
<dbReference type="InterPro" id="IPR038765">
    <property type="entry name" value="Papain-like_cys_pep_sf"/>
</dbReference>
<feature type="signal peptide" evidence="3">
    <location>
        <begin position="1"/>
        <end position="40"/>
    </location>
</feature>
<dbReference type="InterPro" id="IPR013128">
    <property type="entry name" value="Peptidase_C1A"/>
</dbReference>
<dbReference type="AlphaFoldDB" id="A0A7N0TJZ5"/>
<dbReference type="CDD" id="cd02248">
    <property type="entry name" value="Peptidase_C1A"/>
    <property type="match status" value="1"/>
</dbReference>
<organism evidence="6 7">
    <name type="scientific">Kalanchoe fedtschenkoi</name>
    <name type="common">Lavender scallops</name>
    <name type="synonym">South American air plant</name>
    <dbReference type="NCBI Taxonomy" id="63787"/>
    <lineage>
        <taxon>Eukaryota</taxon>
        <taxon>Viridiplantae</taxon>
        <taxon>Streptophyta</taxon>
        <taxon>Embryophyta</taxon>
        <taxon>Tracheophyta</taxon>
        <taxon>Spermatophyta</taxon>
        <taxon>Magnoliopsida</taxon>
        <taxon>eudicotyledons</taxon>
        <taxon>Gunneridae</taxon>
        <taxon>Pentapetalae</taxon>
        <taxon>Saxifragales</taxon>
        <taxon>Crassulaceae</taxon>
        <taxon>Kalanchoe</taxon>
    </lineage>
</organism>
<dbReference type="Pfam" id="PF00112">
    <property type="entry name" value="Peptidase_C1"/>
    <property type="match status" value="1"/>
</dbReference>
<feature type="chain" id="PRO_5029728353" evidence="3">
    <location>
        <begin position="41"/>
        <end position="374"/>
    </location>
</feature>
<dbReference type="Proteomes" id="UP000594263">
    <property type="component" value="Unplaced"/>
</dbReference>
<dbReference type="SUPFAM" id="SSF54001">
    <property type="entry name" value="Cysteine proteinases"/>
    <property type="match status" value="1"/>
</dbReference>
<evidence type="ECO:0000256" key="1">
    <source>
        <dbReference type="ARBA" id="ARBA00008455"/>
    </source>
</evidence>
<evidence type="ECO:0000313" key="7">
    <source>
        <dbReference type="Proteomes" id="UP000594263"/>
    </source>
</evidence>
<dbReference type="PANTHER" id="PTHR12411">
    <property type="entry name" value="CYSTEINE PROTEASE FAMILY C1-RELATED"/>
    <property type="match status" value="1"/>
</dbReference>
<dbReference type="Pfam" id="PF08246">
    <property type="entry name" value="Inhibitor_I29"/>
    <property type="match status" value="1"/>
</dbReference>
<dbReference type="EnsemblPlants" id="Kaladp0039s0224.1.v1.1">
    <property type="protein sequence ID" value="Kaladp0039s0224.1.v1.1"/>
    <property type="gene ID" value="Kaladp0039s0224.v1.1"/>
</dbReference>
<dbReference type="SMART" id="SM00645">
    <property type="entry name" value="Pept_C1"/>
    <property type="match status" value="1"/>
</dbReference>
<dbReference type="InterPro" id="IPR013201">
    <property type="entry name" value="Prot_inhib_I29"/>
</dbReference>
<name>A0A7N0TJZ5_KALFE</name>
<evidence type="ECO:0000259" key="5">
    <source>
        <dbReference type="SMART" id="SM00848"/>
    </source>
</evidence>
<dbReference type="GO" id="GO:0008234">
    <property type="term" value="F:cysteine-type peptidase activity"/>
    <property type="evidence" value="ECO:0007669"/>
    <property type="project" value="InterPro"/>
</dbReference>
<reference evidence="6" key="1">
    <citation type="submission" date="2021-01" db="UniProtKB">
        <authorList>
            <consortium name="EnsemblPlants"/>
        </authorList>
    </citation>
    <scope>IDENTIFICATION</scope>
</reference>
<dbReference type="GO" id="GO:0006508">
    <property type="term" value="P:proteolysis"/>
    <property type="evidence" value="ECO:0007669"/>
    <property type="project" value="InterPro"/>
</dbReference>
<protein>
    <submittedName>
        <fullName evidence="6">Uncharacterized protein</fullName>
    </submittedName>
</protein>
<dbReference type="InterPro" id="IPR000668">
    <property type="entry name" value="Peptidase_C1A_C"/>
</dbReference>
<sequence length="374" mass="40795">MTLKNISDFRHLSPSSHPARAMKSNCIAALFVICSALVSAASFVACQNETTSLRQAFSSFKKKYGRHYRSRAQDEAFRFAIFKAHFKSLNAHNTEEGRTYDTGINQFSDMTEDEIVSEFCCPGGPQVLQAPNSEEVYYDLQDDDGNGPLDVTPYVNWTAAGAVSPVRNQGHSKYGWAFAAVGAVEGIHHIKTGNLVPLSTQSLVDCVAKDGDGCPPAEHNSGPLAWISLHGLSAEADYPYQGGKKSKCKSDVVNQPLAVRISGVKNVWPRRSEGALQLAVSRQPVPVAIDVTRIAKEYGRGIYNGWCDDTAPNHFMLAVGYGSDDAGRKYWLLKSSWGPEWGEDGYLRLERGVGSETGKCGIATNSDFPVMDDI</sequence>
<keyword evidence="7" id="KW-1185">Reference proteome</keyword>
<dbReference type="Gramene" id="Kaladp0039s0224.1.v1.1">
    <property type="protein sequence ID" value="Kaladp0039s0224.1.v1.1"/>
    <property type="gene ID" value="Kaladp0039s0224.v1.1"/>
</dbReference>
<evidence type="ECO:0000313" key="6">
    <source>
        <dbReference type="EnsemblPlants" id="Kaladp0039s0224.1.v1.1"/>
    </source>
</evidence>
<feature type="domain" description="Cathepsin propeptide inhibitor" evidence="5">
    <location>
        <begin position="57"/>
        <end position="115"/>
    </location>
</feature>
<evidence type="ECO:0000256" key="3">
    <source>
        <dbReference type="SAM" id="SignalP"/>
    </source>
</evidence>
<dbReference type="InterPro" id="IPR039417">
    <property type="entry name" value="Peptidase_C1A_papain-like"/>
</dbReference>
<feature type="domain" description="Peptidase C1A papain C-terminal" evidence="4">
    <location>
        <begin position="151"/>
        <end position="370"/>
    </location>
</feature>
<accession>A0A7N0TJZ5</accession>
<comment type="similarity">
    <text evidence="1">Belongs to the peptidase C1 family.</text>
</comment>
<proteinExistence type="inferred from homology"/>
<dbReference type="SMART" id="SM00848">
    <property type="entry name" value="Inhibitor_I29"/>
    <property type="match status" value="1"/>
</dbReference>